<dbReference type="PANTHER" id="PTHR13589:SF6">
    <property type="entry name" value="CREB-REGULATED TRANSCRIPTION COACTIVATOR 2"/>
    <property type="match status" value="1"/>
</dbReference>
<gene>
    <name evidence="13" type="ORF">P4O66_019429</name>
</gene>
<dbReference type="InterPro" id="IPR024786">
    <property type="entry name" value="TORC"/>
</dbReference>
<dbReference type="GO" id="GO:0005737">
    <property type="term" value="C:cytoplasm"/>
    <property type="evidence" value="ECO:0007669"/>
    <property type="project" value="UniProtKB-SubCell"/>
</dbReference>
<dbReference type="GO" id="GO:0045944">
    <property type="term" value="P:positive regulation of transcription by RNA polymerase II"/>
    <property type="evidence" value="ECO:0007669"/>
    <property type="project" value="TreeGrafter"/>
</dbReference>
<evidence type="ECO:0000256" key="8">
    <source>
        <dbReference type="ARBA" id="ARBA00023163"/>
    </source>
</evidence>
<evidence type="ECO:0000256" key="7">
    <source>
        <dbReference type="ARBA" id="ARBA00023159"/>
    </source>
</evidence>
<feature type="compositionally biased region" description="Basic and acidic residues" evidence="10">
    <location>
        <begin position="107"/>
        <end position="117"/>
    </location>
</feature>
<dbReference type="Proteomes" id="UP001239994">
    <property type="component" value="Unassembled WGS sequence"/>
</dbReference>
<dbReference type="GO" id="GO:0051289">
    <property type="term" value="P:protein homotetramerization"/>
    <property type="evidence" value="ECO:0007669"/>
    <property type="project" value="InterPro"/>
</dbReference>
<protein>
    <recommendedName>
        <fullName evidence="15">Transducer of regulated CREB activity N-terminal domain-containing protein</fullName>
    </recommendedName>
</protein>
<dbReference type="InterPro" id="IPR024784">
    <property type="entry name" value="TORC_M"/>
</dbReference>
<evidence type="ECO:0000259" key="11">
    <source>
        <dbReference type="Pfam" id="PF12884"/>
    </source>
</evidence>
<evidence type="ECO:0000259" key="12">
    <source>
        <dbReference type="Pfam" id="PF12885"/>
    </source>
</evidence>
<feature type="region of interest" description="Disordered" evidence="10">
    <location>
        <begin position="529"/>
        <end position="580"/>
    </location>
</feature>
<feature type="region of interest" description="Disordered" evidence="10">
    <location>
        <begin position="104"/>
        <end position="135"/>
    </location>
</feature>
<comment type="subcellular location">
    <subcellularLocation>
        <location evidence="2">Cytoplasm</location>
    </subcellularLocation>
    <subcellularLocation>
        <location evidence="1">Nucleus</location>
    </subcellularLocation>
</comment>
<evidence type="ECO:0000313" key="14">
    <source>
        <dbReference type="Proteomes" id="UP001239994"/>
    </source>
</evidence>
<feature type="region of interest" description="Disordered" evidence="10">
    <location>
        <begin position="425"/>
        <end position="451"/>
    </location>
</feature>
<dbReference type="EMBL" id="JAROKS010000003">
    <property type="protein sequence ID" value="KAK1805063.1"/>
    <property type="molecule type" value="Genomic_DNA"/>
</dbReference>
<organism evidence="13 14">
    <name type="scientific">Electrophorus voltai</name>
    <dbReference type="NCBI Taxonomy" id="2609070"/>
    <lineage>
        <taxon>Eukaryota</taxon>
        <taxon>Metazoa</taxon>
        <taxon>Chordata</taxon>
        <taxon>Craniata</taxon>
        <taxon>Vertebrata</taxon>
        <taxon>Euteleostomi</taxon>
        <taxon>Actinopterygii</taxon>
        <taxon>Neopterygii</taxon>
        <taxon>Teleostei</taxon>
        <taxon>Ostariophysi</taxon>
        <taxon>Gymnotiformes</taxon>
        <taxon>Gymnotoidei</taxon>
        <taxon>Gymnotidae</taxon>
        <taxon>Electrophorus</taxon>
    </lineage>
</organism>
<feature type="domain" description="Transducer of regulated CREB activity middle" evidence="12">
    <location>
        <begin position="172"/>
        <end position="309"/>
    </location>
</feature>
<dbReference type="PANTHER" id="PTHR13589">
    <property type="entry name" value="CREB-REGULATED TRANSCRIPTION COACTIVATOR"/>
    <property type="match status" value="1"/>
</dbReference>
<evidence type="ECO:0000256" key="6">
    <source>
        <dbReference type="ARBA" id="ARBA00023015"/>
    </source>
</evidence>
<feature type="compositionally biased region" description="Polar residues" evidence="10">
    <location>
        <begin position="549"/>
        <end position="580"/>
    </location>
</feature>
<evidence type="ECO:0008006" key="15">
    <source>
        <dbReference type="Google" id="ProtNLM"/>
    </source>
</evidence>
<evidence type="ECO:0000256" key="10">
    <source>
        <dbReference type="SAM" id="MobiDB-lite"/>
    </source>
</evidence>
<feature type="compositionally biased region" description="Low complexity" evidence="10">
    <location>
        <begin position="534"/>
        <end position="548"/>
    </location>
</feature>
<evidence type="ECO:0000256" key="1">
    <source>
        <dbReference type="ARBA" id="ARBA00004123"/>
    </source>
</evidence>
<dbReference type="Pfam" id="PF12884">
    <property type="entry name" value="TORC_N"/>
    <property type="match status" value="1"/>
</dbReference>
<keyword evidence="7" id="KW-0010">Activator</keyword>
<evidence type="ECO:0000256" key="4">
    <source>
        <dbReference type="ARBA" id="ARBA00022490"/>
    </source>
</evidence>
<comment type="caution">
    <text evidence="13">The sequence shown here is derived from an EMBL/GenBank/DDBJ whole genome shotgun (WGS) entry which is preliminary data.</text>
</comment>
<evidence type="ECO:0000256" key="5">
    <source>
        <dbReference type="ARBA" id="ARBA00022553"/>
    </source>
</evidence>
<proteinExistence type="inferred from homology"/>
<evidence type="ECO:0000313" key="13">
    <source>
        <dbReference type="EMBL" id="KAK1805063.1"/>
    </source>
</evidence>
<name>A0AAD8ZTC3_9TELE</name>
<feature type="region of interest" description="Disordered" evidence="10">
    <location>
        <begin position="1"/>
        <end position="26"/>
    </location>
</feature>
<evidence type="ECO:0000256" key="2">
    <source>
        <dbReference type="ARBA" id="ARBA00004496"/>
    </source>
</evidence>
<keyword evidence="9" id="KW-0539">Nucleus</keyword>
<evidence type="ECO:0000256" key="9">
    <source>
        <dbReference type="ARBA" id="ARBA00023242"/>
    </source>
</evidence>
<keyword evidence="5" id="KW-0597">Phosphoprotein</keyword>
<dbReference type="GO" id="GO:0008140">
    <property type="term" value="F:cAMP response element binding protein binding"/>
    <property type="evidence" value="ECO:0007669"/>
    <property type="project" value="InterPro"/>
</dbReference>
<keyword evidence="4" id="KW-0963">Cytoplasm</keyword>
<reference evidence="13" key="1">
    <citation type="submission" date="2023-03" db="EMBL/GenBank/DDBJ databases">
        <title>Electrophorus voltai genome.</title>
        <authorList>
            <person name="Bian C."/>
        </authorList>
    </citation>
    <scope>NUCLEOTIDE SEQUENCE</scope>
    <source>
        <strain evidence="13">CB-2022</strain>
        <tissue evidence="13">Muscle</tissue>
    </source>
</reference>
<sequence length="876" mass="97505">MKSNNEFGRNRDTGPGRWPGTGSASFTCNPRKFSEKIALHNQRQAEDTAAFQEVMMDITSTRIQAQRARQARSLAPYGGSLPNVNHISKSADTQSLDCSFATQQQHLRPDHGKRDVRAGALGRPNRRHTDSAPYLSFQLSPHSSSIWRRNWSSRSVNEKSQVDQLPVTTLNRTNSDSALHTSVRITNIGDTNPTQVLTACSRKSGQPLFLHPVPRIQENVQEEGMFNSQKLSSMLPGCDTSGKHVLCAPEVSCSFPDVPSLSTSGSLPDLSSLHLPSAVSELLDPDPRSHTSSLCSPTSMHHLLSTPAHSTVTTGRDFPLPSLSSSLQLFTSSPLLPSSLSNPNLQSTLSSHSLPNSLSSTALCLSLSNSSRKASYSNQSLQSSLSSSSLSNQSLQSATSHCSYSSGIGGSRSCSSSSLSCSPHASGQVTMPHTTSSRKRTQLNPLIMPSGGESLWQQPKQFSPNVSQTLYSITQGVPLNTNKMSQETKQLTYCYSQLPPPESPVACQSLQHHQPETWLHLGQETSQKCQNALQQSSSQSTAQPQYSQHQQATLVPPSDESNSQQHLVNPQQHASQHQVYEQKQILHHQYQQAQYPQRSSLYHQHCLQTQEYIQQQSQQHPLHHHTQSLQHHEEYEELKQCWNPQVQLLHPNQYQQPYQYQSQHEGPQYKPQQLLSPPNLITAQDKDICWQNPGNQKNLPNMTLERPRRACARAKEMPKLQSKMSGYETRREKTARYPKVTHSQRSPLQFCGMASTSSLDQEYEHYSLHFILQESYTGLYLTPSQTEALSQKLGQLYKEPSDITRISDTKFEDVEGKDVPVVEHFRHLQTQSHSDEGLQSLSSIIITVPSACIDDESSDLPVSVSEFKLEPFAMGE</sequence>
<keyword evidence="6" id="KW-0805">Transcription regulation</keyword>
<dbReference type="AlphaFoldDB" id="A0AAD8ZTC3"/>
<comment type="similarity">
    <text evidence="3">Belongs to the TORC family.</text>
</comment>
<dbReference type="InterPro" id="IPR024783">
    <property type="entry name" value="TORC_N"/>
</dbReference>
<accession>A0AAD8ZTC3</accession>
<feature type="region of interest" description="Disordered" evidence="10">
    <location>
        <begin position="715"/>
        <end position="741"/>
    </location>
</feature>
<dbReference type="Pfam" id="PF12885">
    <property type="entry name" value="TORC_M"/>
    <property type="match status" value="1"/>
</dbReference>
<keyword evidence="14" id="KW-1185">Reference proteome</keyword>
<evidence type="ECO:0000256" key="3">
    <source>
        <dbReference type="ARBA" id="ARBA00007167"/>
    </source>
</evidence>
<dbReference type="GO" id="GO:0005634">
    <property type="term" value="C:nucleus"/>
    <property type="evidence" value="ECO:0007669"/>
    <property type="project" value="UniProtKB-SubCell"/>
</dbReference>
<keyword evidence="8" id="KW-0804">Transcription</keyword>
<feature type="domain" description="Transducer of regulated CREB activity N-terminal" evidence="11">
    <location>
        <begin position="29"/>
        <end position="82"/>
    </location>
</feature>